<reference evidence="1" key="1">
    <citation type="submission" date="2024-03" db="EMBL/GenBank/DDBJ databases">
        <title>Whole genome sequecning of epiphytes from Marcgravia umbellata leaves.</title>
        <authorList>
            <person name="Kumar G."/>
            <person name="Savka M.A."/>
        </authorList>
    </citation>
    <scope>NUCLEOTIDE SEQUENCE</scope>
    <source>
        <strain evidence="1">RIT_BL5</strain>
    </source>
</reference>
<organism evidence="1 2">
    <name type="scientific">Saccharibacillus sacchari</name>
    <dbReference type="NCBI Taxonomy" id="456493"/>
    <lineage>
        <taxon>Bacteria</taxon>
        <taxon>Bacillati</taxon>
        <taxon>Bacillota</taxon>
        <taxon>Bacilli</taxon>
        <taxon>Bacillales</taxon>
        <taxon>Paenibacillaceae</taxon>
        <taxon>Saccharibacillus</taxon>
    </lineage>
</organism>
<gene>
    <name evidence="1" type="ORF">WKI47_22870</name>
</gene>
<proteinExistence type="predicted"/>
<name>A0ACC6PJU6_9BACL</name>
<protein>
    <submittedName>
        <fullName evidence="1">Phage tail tape measure protein</fullName>
    </submittedName>
</protein>
<comment type="caution">
    <text evidence="1">The sequence shown here is derived from an EMBL/GenBank/DDBJ whole genome shotgun (WGS) entry which is preliminary data.</text>
</comment>
<dbReference type="Proteomes" id="UP001380953">
    <property type="component" value="Unassembled WGS sequence"/>
</dbReference>
<evidence type="ECO:0000313" key="1">
    <source>
        <dbReference type="EMBL" id="MEJ8306759.1"/>
    </source>
</evidence>
<evidence type="ECO:0000313" key="2">
    <source>
        <dbReference type="Proteomes" id="UP001380953"/>
    </source>
</evidence>
<dbReference type="EMBL" id="JBBKAR010000056">
    <property type="protein sequence ID" value="MEJ8306759.1"/>
    <property type="molecule type" value="Genomic_DNA"/>
</dbReference>
<keyword evidence="2" id="KW-1185">Reference proteome</keyword>
<sequence>MENIMTSIRSVQRRLQMSKTGSFAIRGLAVGLAAAAILLGVAYLVPIPYSMVWALACALSGTVLGAAAAFLKPVGAEKAARAMDAADPAEERRDLMMTALEFRQQESTAANWQRAQAEAYGREFAAKRKERLPFVWKFGRMATACSALVVICVILLVLPNPMDRELRQRAEQQAMIDAEQKKAEALAQQLSEAPIEPEVRAPLAETAANLAKELGDSRRAEEALDKMEEAMKELGRQADEADQQQKELQDWGRRLAAQQALQEAAKSTPMDALERAEALKNAMSKMSEQQKKELANALKNLAEQAPQSGKETAALQEAIKKAAEELAASGQLTDEQLQELAEKLAAAAAESGSLGEQSELAAAAAAQLAQSGMNMAGELAAAGVSVSDTWGSGGTAEALADAGSANGEGSSGEGGSGEGSSGEEGASGSSGNGDGSGSQGTASGQGSGQGQGNGQGSGQGSGSGSGSGSGGNGNGQGGSGAGWGNGGRELVTTPRDLQGEGNIQSDNGPSSGGDKQTGGVSPTVDGVSRPYEEVYGEYSERAKDSIGRSDLPQSVQGLVESYFTEIRPES</sequence>
<accession>A0ACC6PJU6</accession>